<dbReference type="PROSITE" id="PS51755">
    <property type="entry name" value="OMPR_PHOB"/>
    <property type="match status" value="1"/>
</dbReference>
<keyword evidence="9" id="KW-1185">Reference proteome</keyword>
<sequence length="1150" mass="122192">MSALRLVVLGPVRAWVGDREVSLGSARPQAVFAMLALRAGAAVRRDDLVAGVWGQDAPATAEGSVHTYISLLRKALEPDRARGAASQVLESVGSGYRLRWASDASDLAEFRALRAQGRRQLADGDADAALGSLDAALGLWRGEALAGLSGPFAETRRRELAAERTVARELRAEAAMATGTHTDVIADLGALVAEEPLRERAYELLVLALHRSGRGAEALEVFRDARRVLVTELGVEPGPGLRAAQQLVLGGTRTAPAPPRPAPRAPTANHPRPVPQDASAPVARTFDEPVLLGRHAELAAISRAVGDLSAGRGGTLWVEGEMGIGKSALLAAALVRAGLAGYQTAHAVADELDSRFPLRLALDALGVDPAATDPRRAEVARALRERQPVGSIFASGDPLSGGVDKLVALVERLCADAPLVLVLDDLQWADESSIEVWRRLGALTRHLPLLLLGAARPVPYRPEVARLRQISESGGVVLDPAPLGDSDVADIVGRLVGAPPGPALREIAARAGGNPLYVREVADALLREQLVVVVGTGLAEVGEHAFDRVPSSLVSAVGGRLDLVSAPTREVLRWAALLGGEFSVDGLAVVLARPVTELVVPLEEAAAAGVLRDAGTRIAFRHPVLRQALYERTPAALRNALHEQAAQALARAGAPVDHVAEQLLASAGHFGGWVVDWLLVRAPALVYEAPLVAVDLLQRALRSTAVPDEHAATLRAHLSSALFRIGRDTEAEHHARRALPGLRDPDRIAEVQWTTAYVPFRASRPEQALASLRETLANPGLPDAWRARLLSLLALVQRAGLDDLDAAAASARESIEVGERAADPFAIGQSLEVLWQVDAARRDYVSALAYLDRALDVVGTDFSLTDLKLVLLDNRVFTLQCLDRLDEATDTMRLAFNAAGHGASVAALQVGAAVHRFWLGGWDEAVDRLDAVLGDDSGMTGFGLREGGLMLLHGVAALIAAHRDDDLALKRHLHAGLTLPLATAANRENCDFLVAARAAAAYRNGDHADAIEFLGGILDTRYAQMMLRHQWLPELVRMALDCDDRATARAAVEACEAEAARESTAARAAAAARRCRCVLAEDPDGLTEVAAHYRSVGRVFESAQTLEDRAVLLARSGREPEAGAALREAVGLYRGLGAAWDIRRATDRVG</sequence>
<dbReference type="SUPFAM" id="SSF48452">
    <property type="entry name" value="TPR-like"/>
    <property type="match status" value="2"/>
</dbReference>
<accession>A0A1H0WS08</accession>
<dbReference type="EMBL" id="FNIX01000022">
    <property type="protein sequence ID" value="SDP93504.1"/>
    <property type="molecule type" value="Genomic_DNA"/>
</dbReference>
<dbReference type="InterPro" id="IPR016032">
    <property type="entry name" value="Sig_transdc_resp-reg_C-effctor"/>
</dbReference>
<dbReference type="GO" id="GO:0000160">
    <property type="term" value="P:phosphorelay signal transduction system"/>
    <property type="evidence" value="ECO:0007669"/>
    <property type="project" value="InterPro"/>
</dbReference>
<dbReference type="CDD" id="cd00383">
    <property type="entry name" value="trans_reg_C"/>
    <property type="match status" value="1"/>
</dbReference>
<evidence type="ECO:0000256" key="6">
    <source>
        <dbReference type="SAM" id="MobiDB-lite"/>
    </source>
</evidence>
<keyword evidence="4" id="KW-0804">Transcription</keyword>
<evidence type="ECO:0000259" key="7">
    <source>
        <dbReference type="PROSITE" id="PS51755"/>
    </source>
</evidence>
<name>A0A1H0WS08_9PSEU</name>
<dbReference type="InterPro" id="IPR041664">
    <property type="entry name" value="AAA_16"/>
</dbReference>
<dbReference type="GO" id="GO:0006355">
    <property type="term" value="P:regulation of DNA-templated transcription"/>
    <property type="evidence" value="ECO:0007669"/>
    <property type="project" value="InterPro"/>
</dbReference>
<dbReference type="GO" id="GO:0003677">
    <property type="term" value="F:DNA binding"/>
    <property type="evidence" value="ECO:0007669"/>
    <property type="project" value="UniProtKB-UniRule"/>
</dbReference>
<dbReference type="SMART" id="SM00862">
    <property type="entry name" value="Trans_reg_C"/>
    <property type="match status" value="1"/>
</dbReference>
<dbReference type="InterPro" id="IPR051677">
    <property type="entry name" value="AfsR-DnrI-RedD_regulator"/>
</dbReference>
<dbReference type="Pfam" id="PF03704">
    <property type="entry name" value="BTAD"/>
    <property type="match status" value="1"/>
</dbReference>
<dbReference type="PANTHER" id="PTHR35807:SF1">
    <property type="entry name" value="TRANSCRIPTIONAL REGULATOR REDD"/>
    <property type="match status" value="1"/>
</dbReference>
<evidence type="ECO:0000256" key="2">
    <source>
        <dbReference type="ARBA" id="ARBA00023015"/>
    </source>
</evidence>
<protein>
    <submittedName>
        <fullName evidence="8">Transcriptional regulatory protein, C terminal</fullName>
    </submittedName>
</protein>
<dbReference type="Gene3D" id="1.10.10.10">
    <property type="entry name" value="Winged helix-like DNA-binding domain superfamily/Winged helix DNA-binding domain"/>
    <property type="match status" value="1"/>
</dbReference>
<dbReference type="Proteomes" id="UP000199691">
    <property type="component" value="Unassembled WGS sequence"/>
</dbReference>
<dbReference type="Pfam" id="PF00486">
    <property type="entry name" value="Trans_reg_C"/>
    <property type="match status" value="1"/>
</dbReference>
<dbReference type="InterPro" id="IPR001867">
    <property type="entry name" value="OmpR/PhoB-type_DNA-bd"/>
</dbReference>
<comment type="similarity">
    <text evidence="1">Belongs to the AfsR/DnrI/RedD regulatory family.</text>
</comment>
<gene>
    <name evidence="8" type="ORF">SAMN05421507_12222</name>
</gene>
<feature type="domain" description="OmpR/PhoB-type" evidence="7">
    <location>
        <begin position="1"/>
        <end position="100"/>
    </location>
</feature>
<dbReference type="PANTHER" id="PTHR35807">
    <property type="entry name" value="TRANSCRIPTIONAL REGULATOR REDD-RELATED"/>
    <property type="match status" value="1"/>
</dbReference>
<evidence type="ECO:0000256" key="5">
    <source>
        <dbReference type="PROSITE-ProRule" id="PRU01091"/>
    </source>
</evidence>
<organism evidence="8 9">
    <name type="scientific">Lentzea jiangxiensis</name>
    <dbReference type="NCBI Taxonomy" id="641025"/>
    <lineage>
        <taxon>Bacteria</taxon>
        <taxon>Bacillati</taxon>
        <taxon>Actinomycetota</taxon>
        <taxon>Actinomycetes</taxon>
        <taxon>Pseudonocardiales</taxon>
        <taxon>Pseudonocardiaceae</taxon>
        <taxon>Lentzea</taxon>
    </lineage>
</organism>
<feature type="DNA-binding region" description="OmpR/PhoB-type" evidence="5">
    <location>
        <begin position="1"/>
        <end position="100"/>
    </location>
</feature>
<dbReference type="CDD" id="cd15831">
    <property type="entry name" value="BTAD"/>
    <property type="match status" value="1"/>
</dbReference>
<evidence type="ECO:0000256" key="1">
    <source>
        <dbReference type="ARBA" id="ARBA00005820"/>
    </source>
</evidence>
<keyword evidence="3 5" id="KW-0238">DNA-binding</keyword>
<evidence type="ECO:0000256" key="4">
    <source>
        <dbReference type="ARBA" id="ARBA00023163"/>
    </source>
</evidence>
<dbReference type="SUPFAM" id="SSF46894">
    <property type="entry name" value="C-terminal effector domain of the bipartite response regulators"/>
    <property type="match status" value="1"/>
</dbReference>
<evidence type="ECO:0000313" key="8">
    <source>
        <dbReference type="EMBL" id="SDP93504.1"/>
    </source>
</evidence>
<feature type="region of interest" description="Disordered" evidence="6">
    <location>
        <begin position="252"/>
        <end position="279"/>
    </location>
</feature>
<keyword evidence="2" id="KW-0805">Transcription regulation</keyword>
<evidence type="ECO:0000313" key="9">
    <source>
        <dbReference type="Proteomes" id="UP000199691"/>
    </source>
</evidence>
<dbReference type="InterPro" id="IPR027417">
    <property type="entry name" value="P-loop_NTPase"/>
</dbReference>
<dbReference type="AlphaFoldDB" id="A0A1H0WS08"/>
<dbReference type="Gene3D" id="1.25.40.10">
    <property type="entry name" value="Tetratricopeptide repeat domain"/>
    <property type="match status" value="2"/>
</dbReference>
<dbReference type="SMART" id="SM01043">
    <property type="entry name" value="BTAD"/>
    <property type="match status" value="1"/>
</dbReference>
<dbReference type="InterPro" id="IPR036388">
    <property type="entry name" value="WH-like_DNA-bd_sf"/>
</dbReference>
<dbReference type="SUPFAM" id="SSF52540">
    <property type="entry name" value="P-loop containing nucleoside triphosphate hydrolases"/>
    <property type="match status" value="1"/>
</dbReference>
<dbReference type="RefSeq" id="WP_090103922.1">
    <property type="nucleotide sequence ID" value="NZ_FNIX01000022.1"/>
</dbReference>
<reference evidence="9" key="1">
    <citation type="submission" date="2016-10" db="EMBL/GenBank/DDBJ databases">
        <authorList>
            <person name="Varghese N."/>
            <person name="Submissions S."/>
        </authorList>
    </citation>
    <scope>NUCLEOTIDE SEQUENCE [LARGE SCALE GENOMIC DNA]</scope>
    <source>
        <strain evidence="9">CGMCC 4.6609</strain>
    </source>
</reference>
<dbReference type="Pfam" id="PF13191">
    <property type="entry name" value="AAA_16"/>
    <property type="match status" value="1"/>
</dbReference>
<proteinExistence type="inferred from homology"/>
<evidence type="ECO:0000256" key="3">
    <source>
        <dbReference type="ARBA" id="ARBA00023125"/>
    </source>
</evidence>
<dbReference type="STRING" id="641025.SAMN05421507_12222"/>
<dbReference type="OrthoDB" id="8482304at2"/>
<dbReference type="InterPro" id="IPR011990">
    <property type="entry name" value="TPR-like_helical_dom_sf"/>
</dbReference>
<dbReference type="InterPro" id="IPR005158">
    <property type="entry name" value="BTAD"/>
</dbReference>